<name>A0A1A9Z8L9_GLOPL</name>
<proteinExistence type="predicted"/>
<dbReference type="EnsemblMetazoa" id="GPAI007059-RA">
    <property type="protein sequence ID" value="GPAI007059-PA"/>
    <property type="gene ID" value="GPAI007059"/>
</dbReference>
<dbReference type="AlphaFoldDB" id="A0A1A9Z8L9"/>
<dbReference type="VEuPathDB" id="VectorBase:GPAI007059"/>
<sequence>MKQSTGPPAIGKKTTATKDAAVTVPSEPVFNTANVRYYLPSFGGLFFLLSIVEKFMAVYRLNKRSQKPTVLQKLLIGVCDMVPKSGPEFSFKRFPIDNALKNDFLIGQVDMLQDQLFTSFHMALRKLEIYERMGSFKTIHKSLAIKSFHELGLFSMLQIITTPSVITEGFIEIVPPKICEETFILYSENYNNNK</sequence>
<evidence type="ECO:0000313" key="3">
    <source>
        <dbReference type="Proteomes" id="UP000092445"/>
    </source>
</evidence>
<protein>
    <submittedName>
        <fullName evidence="2">Uncharacterized protein</fullName>
    </submittedName>
</protein>
<feature type="transmembrane region" description="Helical" evidence="1">
    <location>
        <begin position="37"/>
        <end position="57"/>
    </location>
</feature>
<reference evidence="2" key="2">
    <citation type="submission" date="2020-05" db="UniProtKB">
        <authorList>
            <consortium name="EnsemblMetazoa"/>
        </authorList>
    </citation>
    <scope>IDENTIFICATION</scope>
    <source>
        <strain evidence="2">IAEA</strain>
    </source>
</reference>
<evidence type="ECO:0000256" key="1">
    <source>
        <dbReference type="SAM" id="Phobius"/>
    </source>
</evidence>
<reference evidence="3" key="1">
    <citation type="submission" date="2014-03" db="EMBL/GenBank/DDBJ databases">
        <authorList>
            <person name="Aksoy S."/>
            <person name="Warren W."/>
            <person name="Wilson R.K."/>
        </authorList>
    </citation>
    <scope>NUCLEOTIDE SEQUENCE [LARGE SCALE GENOMIC DNA]</scope>
    <source>
        <strain evidence="3">IAEA</strain>
    </source>
</reference>
<keyword evidence="1" id="KW-0472">Membrane</keyword>
<accession>A0A1A9Z8L9</accession>
<keyword evidence="3" id="KW-1185">Reference proteome</keyword>
<evidence type="ECO:0000313" key="2">
    <source>
        <dbReference type="EnsemblMetazoa" id="GPAI007059-PA"/>
    </source>
</evidence>
<keyword evidence="1" id="KW-1133">Transmembrane helix</keyword>
<dbReference type="Proteomes" id="UP000092445">
    <property type="component" value="Unassembled WGS sequence"/>
</dbReference>
<organism evidence="2 3">
    <name type="scientific">Glossina pallidipes</name>
    <name type="common">Tsetse fly</name>
    <dbReference type="NCBI Taxonomy" id="7398"/>
    <lineage>
        <taxon>Eukaryota</taxon>
        <taxon>Metazoa</taxon>
        <taxon>Ecdysozoa</taxon>
        <taxon>Arthropoda</taxon>
        <taxon>Hexapoda</taxon>
        <taxon>Insecta</taxon>
        <taxon>Pterygota</taxon>
        <taxon>Neoptera</taxon>
        <taxon>Endopterygota</taxon>
        <taxon>Diptera</taxon>
        <taxon>Brachycera</taxon>
        <taxon>Muscomorpha</taxon>
        <taxon>Hippoboscoidea</taxon>
        <taxon>Glossinidae</taxon>
        <taxon>Glossina</taxon>
    </lineage>
</organism>
<keyword evidence="1" id="KW-0812">Transmembrane</keyword>